<sequence length="57" mass="6178">MIQPCLYIPCLIISPGAYFIYPQAIRRPQPPKQLGLQACATAPGDTATSQPDTRVCC</sequence>
<evidence type="ECO:0000313" key="2">
    <source>
        <dbReference type="Proteomes" id="UP000694404"/>
    </source>
</evidence>
<name>A0A8C0GEA5_CHEAB</name>
<reference evidence="1" key="2">
    <citation type="submission" date="2025-09" db="UniProtKB">
        <authorList>
            <consortium name="Ensembl"/>
        </authorList>
    </citation>
    <scope>IDENTIFICATION</scope>
</reference>
<organism evidence="1 2">
    <name type="scientific">Chelonoidis abingdonii</name>
    <name type="common">Abingdon island giant tortoise</name>
    <name type="synonym">Testudo abingdonii</name>
    <dbReference type="NCBI Taxonomy" id="106734"/>
    <lineage>
        <taxon>Eukaryota</taxon>
        <taxon>Metazoa</taxon>
        <taxon>Chordata</taxon>
        <taxon>Craniata</taxon>
        <taxon>Vertebrata</taxon>
        <taxon>Euteleostomi</taxon>
        <taxon>Archelosauria</taxon>
        <taxon>Testudinata</taxon>
        <taxon>Testudines</taxon>
        <taxon>Cryptodira</taxon>
        <taxon>Durocryptodira</taxon>
        <taxon>Testudinoidea</taxon>
        <taxon>Testudinidae</taxon>
        <taxon>Chelonoidis</taxon>
    </lineage>
</organism>
<dbReference type="Ensembl" id="ENSCABT00000008655.1">
    <property type="protein sequence ID" value="ENSCABP00000007909.1"/>
    <property type="gene ID" value="ENSCABG00000005958.1"/>
</dbReference>
<keyword evidence="2" id="KW-1185">Reference proteome</keyword>
<proteinExistence type="predicted"/>
<reference evidence="1" key="1">
    <citation type="submission" date="2025-08" db="UniProtKB">
        <authorList>
            <consortium name="Ensembl"/>
        </authorList>
    </citation>
    <scope>IDENTIFICATION</scope>
</reference>
<protein>
    <submittedName>
        <fullName evidence="1">Uncharacterized protein</fullName>
    </submittedName>
</protein>
<evidence type="ECO:0000313" key="1">
    <source>
        <dbReference type="Ensembl" id="ENSCABP00000007909.1"/>
    </source>
</evidence>
<dbReference type="AlphaFoldDB" id="A0A8C0GEA5"/>
<dbReference type="Proteomes" id="UP000694404">
    <property type="component" value="Unplaced"/>
</dbReference>
<accession>A0A8C0GEA5</accession>